<feature type="compositionally biased region" description="Low complexity" evidence="1">
    <location>
        <begin position="132"/>
        <end position="152"/>
    </location>
</feature>
<feature type="transmembrane region" description="Helical" evidence="2">
    <location>
        <begin position="348"/>
        <end position="371"/>
    </location>
</feature>
<gene>
    <name evidence="3" type="ORF">J0B03_09040</name>
</gene>
<keyword evidence="4" id="KW-1185">Reference proteome</keyword>
<feature type="region of interest" description="Disordered" evidence="1">
    <location>
        <begin position="132"/>
        <end position="165"/>
    </location>
</feature>
<evidence type="ECO:0008006" key="5">
    <source>
        <dbReference type="Google" id="ProtNLM"/>
    </source>
</evidence>
<keyword evidence="2" id="KW-0812">Transmembrane</keyword>
<accession>A0A974XDX3</accession>
<reference evidence="3" key="1">
    <citation type="submission" date="2021-03" db="EMBL/GenBank/DDBJ databases">
        <title>Alkalibacter marinus sp. nov., isolated from tidal flat sediment.</title>
        <authorList>
            <person name="Namirimu T."/>
            <person name="Yang J.-A."/>
            <person name="Yang S.-H."/>
            <person name="Kim Y.-J."/>
            <person name="Kwon K.K."/>
        </authorList>
    </citation>
    <scope>NUCLEOTIDE SEQUENCE</scope>
    <source>
        <strain evidence="3">ES005</strain>
    </source>
</reference>
<dbReference type="RefSeq" id="WP_207299288.1">
    <property type="nucleotide sequence ID" value="NZ_CP071444.1"/>
</dbReference>
<dbReference type="InterPro" id="IPR008965">
    <property type="entry name" value="CBM2/CBM3_carb-bd_dom_sf"/>
</dbReference>
<dbReference type="SUPFAM" id="SSF49384">
    <property type="entry name" value="Carbohydrate-binding domain"/>
    <property type="match status" value="1"/>
</dbReference>
<evidence type="ECO:0000313" key="4">
    <source>
        <dbReference type="Proteomes" id="UP000663499"/>
    </source>
</evidence>
<dbReference type="KEGG" id="alka:J0B03_09040"/>
<dbReference type="Proteomes" id="UP000663499">
    <property type="component" value="Chromosome"/>
</dbReference>
<evidence type="ECO:0000313" key="3">
    <source>
        <dbReference type="EMBL" id="QSX07946.1"/>
    </source>
</evidence>
<dbReference type="AlphaFoldDB" id="A0A974XDX3"/>
<dbReference type="EMBL" id="CP071444">
    <property type="protein sequence ID" value="QSX07946.1"/>
    <property type="molecule type" value="Genomic_DNA"/>
</dbReference>
<dbReference type="GO" id="GO:0030246">
    <property type="term" value="F:carbohydrate binding"/>
    <property type="evidence" value="ECO:0007669"/>
    <property type="project" value="InterPro"/>
</dbReference>
<organism evidence="3 4">
    <name type="scientific">Alkalibacter rhizosphaerae</name>
    <dbReference type="NCBI Taxonomy" id="2815577"/>
    <lineage>
        <taxon>Bacteria</taxon>
        <taxon>Bacillati</taxon>
        <taxon>Bacillota</taxon>
        <taxon>Clostridia</taxon>
        <taxon>Eubacteriales</taxon>
        <taxon>Eubacteriaceae</taxon>
        <taxon>Alkalibacter</taxon>
    </lineage>
</organism>
<keyword evidence="2" id="KW-0472">Membrane</keyword>
<sequence>MKILIKKLQTLGILLLALILSVNVVSASGYTVGANASSYNVGSTVKVTVTFSAPKIIGVQASVGFDSAVLKGPNRIYFESDSQDEAGLKDTYTTTLQFTTLKSSAATTITIDNVKVGTATEFINMGQKSVTVKVSAPTPPSTTTKPPTQTPTTPKPTAPVEPEPDPMDDAIEVTFGSEKLYLWPKLTGVKVPEGFEKGESTYGEDSLEVVTKEPLALAYLTDEEGENGAFWNYDEKEQSFYPYIKISTQSTYVFLQPGEDVVVPEGYEETSVTIDEQTLNGWAIDDPELKDFVLLYALNNEAEEGFYLYDKVEGTMQRYGERIVEVEVEVEVEPEPQTITQQIFGNPILAGIFSGLGLLAAGLAAALIRVIQKNKRNFQ</sequence>
<evidence type="ECO:0000256" key="1">
    <source>
        <dbReference type="SAM" id="MobiDB-lite"/>
    </source>
</evidence>
<evidence type="ECO:0000256" key="2">
    <source>
        <dbReference type="SAM" id="Phobius"/>
    </source>
</evidence>
<protein>
    <recommendedName>
        <fullName evidence="5">Cohesin domain-containing protein</fullName>
    </recommendedName>
</protein>
<keyword evidence="2" id="KW-1133">Transmembrane helix</keyword>
<proteinExistence type="predicted"/>
<name>A0A974XDX3_9FIRM</name>